<comment type="caution">
    <text evidence="4">The sequence shown here is derived from an EMBL/GenBank/DDBJ whole genome shotgun (WGS) entry which is preliminary data.</text>
</comment>
<evidence type="ECO:0000259" key="3">
    <source>
        <dbReference type="Pfam" id="PF06259"/>
    </source>
</evidence>
<sequence length="402" mass="42260">MAGRTGGKPTVGLWRSKDVACGGVPRGADTAGTGRNSAGSPRPHHRHRLFRRRPRFHRFRHRPRRHGFGDRSGFRRFPFWIRRRGFRAWRRGFLAVLLATAIAAPLSAAARPEIPAPAPAALPPLTAATLPTAYAANRADAAEAARMAAAHGDGHRASADRALAAASRRLLAFDGRGAGQATEVLGDFAHADHIAVLVPGSDTSLDTYARFHAAAAALYADLVHRAAPGTRVAVIAWLGYETPATVSTTVTTTTRADEAAPHLRAFTRGLHAVAPPQAHVSLVCHSYGSVVCGRAARGLDADDIALVGSPGTGADTAAALRTRARVWAARGSDDWVAHVPHLRADLFGTTVGFGTDPVAPAFGARVFDAADAGHSGYFAPGSASLTNLSRIVLDDLSEVTRA</sequence>
<proteinExistence type="predicted"/>
<gene>
    <name evidence="4" type="ORF">JK359_37115</name>
</gene>
<keyword evidence="2" id="KW-1133">Transmembrane helix</keyword>
<keyword evidence="5" id="KW-1185">Reference proteome</keyword>
<evidence type="ECO:0000313" key="4">
    <source>
        <dbReference type="EMBL" id="MBL1087502.1"/>
    </source>
</evidence>
<keyword evidence="2" id="KW-0812">Transmembrane</keyword>
<protein>
    <recommendedName>
        <fullName evidence="3">DUF1023 domain-containing protein</fullName>
    </recommendedName>
</protein>
<name>A0A937EQ49_9ACTN</name>
<organism evidence="4 5">
    <name type="scientific">Streptomyces actinomycinicus</name>
    <dbReference type="NCBI Taxonomy" id="1695166"/>
    <lineage>
        <taxon>Bacteria</taxon>
        <taxon>Bacillati</taxon>
        <taxon>Actinomycetota</taxon>
        <taxon>Actinomycetes</taxon>
        <taxon>Kitasatosporales</taxon>
        <taxon>Streptomycetaceae</taxon>
        <taxon>Streptomyces</taxon>
    </lineage>
</organism>
<dbReference type="AlphaFoldDB" id="A0A937EQ49"/>
<keyword evidence="2" id="KW-0472">Membrane</keyword>
<dbReference type="EMBL" id="JAERRK010000034">
    <property type="protein sequence ID" value="MBL1087502.1"/>
    <property type="molecule type" value="Genomic_DNA"/>
</dbReference>
<dbReference type="Proteomes" id="UP000661858">
    <property type="component" value="Unassembled WGS sequence"/>
</dbReference>
<dbReference type="Pfam" id="PF06259">
    <property type="entry name" value="Abhydrolase_8"/>
    <property type="match status" value="1"/>
</dbReference>
<dbReference type="SUPFAM" id="SSF53474">
    <property type="entry name" value="alpha/beta-Hydrolases"/>
    <property type="match status" value="1"/>
</dbReference>
<feature type="region of interest" description="Disordered" evidence="1">
    <location>
        <begin position="24"/>
        <end position="46"/>
    </location>
</feature>
<accession>A0A937EQ49</accession>
<evidence type="ECO:0000256" key="1">
    <source>
        <dbReference type="SAM" id="MobiDB-lite"/>
    </source>
</evidence>
<feature type="transmembrane region" description="Helical" evidence="2">
    <location>
        <begin position="92"/>
        <end position="110"/>
    </location>
</feature>
<evidence type="ECO:0000256" key="2">
    <source>
        <dbReference type="SAM" id="Phobius"/>
    </source>
</evidence>
<dbReference type="InterPro" id="IPR029058">
    <property type="entry name" value="AB_hydrolase_fold"/>
</dbReference>
<reference evidence="4" key="1">
    <citation type="submission" date="2021-01" db="EMBL/GenBank/DDBJ databases">
        <title>WGS of actinomycetes isolated from Thailand.</title>
        <authorList>
            <person name="Thawai C."/>
        </authorList>
    </citation>
    <scope>NUCLEOTIDE SEQUENCE</scope>
    <source>
        <strain evidence="4">RCU-197</strain>
    </source>
</reference>
<feature type="domain" description="DUF1023" evidence="3">
    <location>
        <begin position="174"/>
        <end position="343"/>
    </location>
</feature>
<dbReference type="InterPro" id="IPR010427">
    <property type="entry name" value="DUF1023"/>
</dbReference>
<evidence type="ECO:0000313" key="5">
    <source>
        <dbReference type="Proteomes" id="UP000661858"/>
    </source>
</evidence>